<dbReference type="EMBL" id="OA573275">
    <property type="protein sequence ID" value="CAD7204830.1"/>
    <property type="molecule type" value="Genomic_DNA"/>
</dbReference>
<reference evidence="1" key="1">
    <citation type="submission" date="2020-11" db="EMBL/GenBank/DDBJ databases">
        <authorList>
            <person name="Tran Van P."/>
        </authorList>
    </citation>
    <scope>NUCLEOTIDE SEQUENCE</scope>
</reference>
<protein>
    <submittedName>
        <fullName evidence="1">Uncharacterized protein</fullName>
    </submittedName>
</protein>
<accession>A0A7R8VTY5</accession>
<sequence length="155" mass="16570">MLSNRWPVLTEIVALTMKAVLFSVLFIAGLVTLCCAHHCNSVCAATLCLRITSEDCAKEGGVFNPSNPHLEVNPCICCDSCTINRKPALREQQCSLYLTVPPSSPPPSYVRTRTTVKHHVAGTVNRTSCETGRGGQIAADASRQAEIAATGRVDG</sequence>
<proteinExistence type="predicted"/>
<organism evidence="1">
    <name type="scientific">Timema douglasi</name>
    <name type="common">Walking stick</name>
    <dbReference type="NCBI Taxonomy" id="61478"/>
    <lineage>
        <taxon>Eukaryota</taxon>
        <taxon>Metazoa</taxon>
        <taxon>Ecdysozoa</taxon>
        <taxon>Arthropoda</taxon>
        <taxon>Hexapoda</taxon>
        <taxon>Insecta</taxon>
        <taxon>Pterygota</taxon>
        <taxon>Neoptera</taxon>
        <taxon>Polyneoptera</taxon>
        <taxon>Phasmatodea</taxon>
        <taxon>Timematodea</taxon>
        <taxon>Timematoidea</taxon>
        <taxon>Timematidae</taxon>
        <taxon>Timema</taxon>
    </lineage>
</organism>
<gene>
    <name evidence="1" type="ORF">TDIB3V08_LOCUS10987</name>
</gene>
<evidence type="ECO:0000313" key="1">
    <source>
        <dbReference type="EMBL" id="CAD7204830.1"/>
    </source>
</evidence>
<name>A0A7R8VTY5_TIMDO</name>
<dbReference type="AlphaFoldDB" id="A0A7R8VTY5"/>